<dbReference type="PRINTS" id="PR00130">
    <property type="entry name" value="DNASEI"/>
</dbReference>
<evidence type="ECO:0000256" key="11">
    <source>
        <dbReference type="ARBA" id="ARBA00042003"/>
    </source>
</evidence>
<dbReference type="Pfam" id="PF03372">
    <property type="entry name" value="Exo_endo_phos"/>
    <property type="match status" value="1"/>
</dbReference>
<evidence type="ECO:0000313" key="16">
    <source>
        <dbReference type="Proteomes" id="UP001501940"/>
    </source>
</evidence>
<evidence type="ECO:0000256" key="5">
    <source>
        <dbReference type="ARBA" id="ARBA00022759"/>
    </source>
</evidence>
<dbReference type="PROSITE" id="PS00919">
    <property type="entry name" value="DNASE_I_1"/>
    <property type="match status" value="1"/>
</dbReference>
<dbReference type="GO" id="GO:0006308">
    <property type="term" value="P:DNA catabolic process"/>
    <property type="evidence" value="ECO:0007669"/>
    <property type="project" value="InterPro"/>
</dbReference>
<dbReference type="CDD" id="cd10282">
    <property type="entry name" value="DNase1"/>
    <property type="match status" value="1"/>
</dbReference>
<keyword evidence="5" id="KW-0255">Endonuclease</keyword>
<dbReference type="AlphaFoldDB" id="A0AAQ5YZV6"/>
<evidence type="ECO:0000256" key="13">
    <source>
        <dbReference type="PIRSR" id="PIRSR000988-2"/>
    </source>
</evidence>
<dbReference type="Ensembl" id="ENSAOCT00000044981.1">
    <property type="protein sequence ID" value="ENSAOCP00000057551.1"/>
    <property type="gene ID" value="ENSAOCG00000005776.2"/>
</dbReference>
<sequence length="326" mass="37439">MNSVNLFPPEDPTMRWFYLIFILSVCRAAEDFRICSYNVQNFNMQKASNYKLIHTLTRVVSRCDVCLLQHVVDVDGRAVNKLLAVLNRAADRYDDFTYKSVSSQSLGNSPGDMQQYVFIYRTEMVNLTGQHQYSSKQSFVREPFVVQFQSNRTAIKKFVLVPLHSEPSKAVHEIDRLYDVFQEVSKKWNNKNVMFLGDFHASCAYVTRKDRKKIRLFKNSNFSWLIGDKVDTTVTDDTNCAYDRIVVHGEPFLKAIKPFSAQVYNFGKDLKLPQTRVLEVSDHFPIEVRLKGPASTEVRVKGSAPFLIQATPLLLLLLSVIGQFVL</sequence>
<evidence type="ECO:0000256" key="12">
    <source>
        <dbReference type="ARBA" id="ARBA00043073"/>
    </source>
</evidence>
<evidence type="ECO:0000256" key="7">
    <source>
        <dbReference type="ARBA" id="ARBA00022824"/>
    </source>
</evidence>
<reference evidence="15 16" key="1">
    <citation type="submission" date="2022-01" db="EMBL/GenBank/DDBJ databases">
        <title>A chromosome-scale genome assembly of the false clownfish, Amphiprion ocellaris.</title>
        <authorList>
            <person name="Ryu T."/>
        </authorList>
    </citation>
    <scope>NUCLEOTIDE SEQUENCE [LARGE SCALE GENOMIC DNA]</scope>
</reference>
<evidence type="ECO:0000256" key="1">
    <source>
        <dbReference type="ARBA" id="ARBA00004240"/>
    </source>
</evidence>
<dbReference type="GO" id="GO:0005783">
    <property type="term" value="C:endoplasmic reticulum"/>
    <property type="evidence" value="ECO:0007669"/>
    <property type="project" value="UniProtKB-SubCell"/>
</dbReference>
<dbReference type="SUPFAM" id="SSF56219">
    <property type="entry name" value="DNase I-like"/>
    <property type="match status" value="1"/>
</dbReference>
<reference evidence="15" key="3">
    <citation type="submission" date="2025-09" db="UniProtKB">
        <authorList>
            <consortium name="Ensembl"/>
        </authorList>
    </citation>
    <scope>IDENTIFICATION</scope>
</reference>
<evidence type="ECO:0000256" key="8">
    <source>
        <dbReference type="ARBA" id="ARBA00023157"/>
    </source>
</evidence>
<keyword evidence="8 13" id="KW-1015">Disulfide bond</keyword>
<dbReference type="InterPro" id="IPR036691">
    <property type="entry name" value="Endo/exonu/phosph_ase_sf"/>
</dbReference>
<dbReference type="InterPro" id="IPR016202">
    <property type="entry name" value="DNase_I"/>
</dbReference>
<evidence type="ECO:0000313" key="15">
    <source>
        <dbReference type="Ensembl" id="ENSAOCP00000057551.1"/>
    </source>
</evidence>
<dbReference type="InterPro" id="IPR018057">
    <property type="entry name" value="Deoxyribonuclease-1_AS"/>
</dbReference>
<reference evidence="15" key="2">
    <citation type="submission" date="2025-08" db="UniProtKB">
        <authorList>
            <consortium name="Ensembl"/>
        </authorList>
    </citation>
    <scope>IDENTIFICATION</scope>
</reference>
<dbReference type="PANTHER" id="PTHR11371:SF28">
    <property type="entry name" value="DEOXYRIBONUCLEASE-1-LIKE 1"/>
    <property type="match status" value="1"/>
</dbReference>
<protein>
    <recommendedName>
        <fullName evidence="10">Deoxyribonuclease-1-like 1</fullName>
    </recommendedName>
    <alternativeName>
        <fullName evidence="12">DNase X</fullName>
    </alternativeName>
    <alternativeName>
        <fullName evidence="11">Deoxyribonuclease I-like 1</fullName>
    </alternativeName>
</protein>
<evidence type="ECO:0000256" key="10">
    <source>
        <dbReference type="ARBA" id="ARBA00041152"/>
    </source>
</evidence>
<keyword evidence="4" id="KW-0732">Signal</keyword>
<comment type="similarity">
    <text evidence="2">Belongs to the DNase I family.</text>
</comment>
<dbReference type="InterPro" id="IPR005135">
    <property type="entry name" value="Endo/exonuclease/phosphatase"/>
</dbReference>
<dbReference type="PIRSF" id="PIRSF000988">
    <property type="entry name" value="DNase_I_euk"/>
    <property type="match status" value="1"/>
</dbReference>
<keyword evidence="16" id="KW-1185">Reference proteome</keyword>
<organism evidence="15 16">
    <name type="scientific">Amphiprion ocellaris</name>
    <name type="common">Clown anemonefish</name>
    <dbReference type="NCBI Taxonomy" id="80972"/>
    <lineage>
        <taxon>Eukaryota</taxon>
        <taxon>Metazoa</taxon>
        <taxon>Chordata</taxon>
        <taxon>Craniata</taxon>
        <taxon>Vertebrata</taxon>
        <taxon>Euteleostomi</taxon>
        <taxon>Actinopterygii</taxon>
        <taxon>Neopterygii</taxon>
        <taxon>Teleostei</taxon>
        <taxon>Neoteleostei</taxon>
        <taxon>Acanthomorphata</taxon>
        <taxon>Ovalentaria</taxon>
        <taxon>Pomacentridae</taxon>
        <taxon>Amphiprion</taxon>
    </lineage>
</organism>
<evidence type="ECO:0000256" key="3">
    <source>
        <dbReference type="ARBA" id="ARBA00022722"/>
    </source>
</evidence>
<evidence type="ECO:0000256" key="4">
    <source>
        <dbReference type="ARBA" id="ARBA00022729"/>
    </source>
</evidence>
<keyword evidence="7" id="KW-0256">Endoplasmic reticulum</keyword>
<dbReference type="Proteomes" id="UP001501940">
    <property type="component" value="Chromosome 8"/>
</dbReference>
<dbReference type="GO" id="GO:0005634">
    <property type="term" value="C:nucleus"/>
    <property type="evidence" value="ECO:0007669"/>
    <property type="project" value="TreeGrafter"/>
</dbReference>
<accession>A0AAQ5YZV6</accession>
<evidence type="ECO:0000256" key="2">
    <source>
        <dbReference type="ARBA" id="ARBA00007359"/>
    </source>
</evidence>
<dbReference type="SMART" id="SM00476">
    <property type="entry name" value="DNaseIc"/>
    <property type="match status" value="1"/>
</dbReference>
<dbReference type="PANTHER" id="PTHR11371">
    <property type="entry name" value="DEOXYRIBONUCLEASE"/>
    <property type="match status" value="1"/>
</dbReference>
<dbReference type="GO" id="GO:0003677">
    <property type="term" value="F:DNA binding"/>
    <property type="evidence" value="ECO:0007669"/>
    <property type="project" value="TreeGrafter"/>
</dbReference>
<dbReference type="GeneTree" id="ENSGT00950000182846"/>
<feature type="disulfide bond" description="Essential for enzymatic activity" evidence="13">
    <location>
        <begin position="203"/>
        <end position="240"/>
    </location>
</feature>
<comment type="subcellular location">
    <subcellularLocation>
        <location evidence="1">Endoplasmic reticulum</location>
    </subcellularLocation>
</comment>
<keyword evidence="9" id="KW-0325">Glycoprotein</keyword>
<keyword evidence="3" id="KW-0540">Nuclease</keyword>
<evidence type="ECO:0000256" key="6">
    <source>
        <dbReference type="ARBA" id="ARBA00022801"/>
    </source>
</evidence>
<evidence type="ECO:0000259" key="14">
    <source>
        <dbReference type="Pfam" id="PF03372"/>
    </source>
</evidence>
<feature type="domain" description="Endonuclease/exonuclease/phosphatase" evidence="14">
    <location>
        <begin position="35"/>
        <end position="283"/>
    </location>
</feature>
<dbReference type="GO" id="GO:0004530">
    <property type="term" value="F:deoxyribonuclease I activity"/>
    <property type="evidence" value="ECO:0007669"/>
    <property type="project" value="TreeGrafter"/>
</dbReference>
<name>A0AAQ5YZV6_AMPOC</name>
<proteinExistence type="inferred from homology"/>
<dbReference type="Gene3D" id="3.60.10.10">
    <property type="entry name" value="Endonuclease/exonuclease/phosphatase"/>
    <property type="match status" value="1"/>
</dbReference>
<keyword evidence="6" id="KW-0378">Hydrolase</keyword>
<evidence type="ECO:0000256" key="9">
    <source>
        <dbReference type="ARBA" id="ARBA00023180"/>
    </source>
</evidence>